<proteinExistence type="predicted"/>
<evidence type="ECO:0000313" key="8">
    <source>
        <dbReference type="Proteomes" id="UP000241462"/>
    </source>
</evidence>
<keyword evidence="8" id="KW-1185">Reference proteome</keyword>
<dbReference type="SMART" id="SM00360">
    <property type="entry name" value="RRM"/>
    <property type="match status" value="1"/>
</dbReference>
<gene>
    <name evidence="7" type="ORF">BD289DRAFT_376243</name>
</gene>
<dbReference type="InterPro" id="IPR012677">
    <property type="entry name" value="Nucleotide-bd_a/b_plait_sf"/>
</dbReference>
<dbReference type="OrthoDB" id="21467at2759"/>
<dbReference type="Gene3D" id="3.30.70.330">
    <property type="match status" value="1"/>
</dbReference>
<dbReference type="Pfam" id="PF00076">
    <property type="entry name" value="RRM_1"/>
    <property type="match status" value="1"/>
</dbReference>
<dbReference type="InterPro" id="IPR035979">
    <property type="entry name" value="RBD_domain_sf"/>
</dbReference>
<reference evidence="7 8" key="1">
    <citation type="journal article" date="2018" name="Mycol. Prog.">
        <title>Coniella lustricola, a new species from submerged detritus.</title>
        <authorList>
            <person name="Raudabaugh D.B."/>
            <person name="Iturriaga T."/>
            <person name="Carver A."/>
            <person name="Mondo S."/>
            <person name="Pangilinan J."/>
            <person name="Lipzen A."/>
            <person name="He G."/>
            <person name="Amirebrahimi M."/>
            <person name="Grigoriev I.V."/>
            <person name="Miller A.N."/>
        </authorList>
    </citation>
    <scope>NUCLEOTIDE SEQUENCE [LARGE SCALE GENOMIC DNA]</scope>
    <source>
        <strain evidence="7 8">B22-T-1</strain>
    </source>
</reference>
<dbReference type="CDD" id="cd12307">
    <property type="entry name" value="RRM_NIFK_like"/>
    <property type="match status" value="1"/>
</dbReference>
<dbReference type="EMBL" id="KZ678591">
    <property type="protein sequence ID" value="PSR78803.1"/>
    <property type="molecule type" value="Genomic_DNA"/>
</dbReference>
<dbReference type="STRING" id="2025994.A0A2T2ZX26"/>
<dbReference type="AlphaFoldDB" id="A0A2T2ZX26"/>
<dbReference type="SUPFAM" id="SSF54928">
    <property type="entry name" value="RNA-binding domain, RBD"/>
    <property type="match status" value="1"/>
</dbReference>
<evidence type="ECO:0000256" key="4">
    <source>
        <dbReference type="PROSITE-ProRule" id="PRU00176"/>
    </source>
</evidence>
<keyword evidence="3" id="KW-0539">Nucleus</keyword>
<evidence type="ECO:0000256" key="5">
    <source>
        <dbReference type="SAM" id="MobiDB-lite"/>
    </source>
</evidence>
<keyword evidence="2 4" id="KW-0694">RNA-binding</keyword>
<evidence type="ECO:0000256" key="1">
    <source>
        <dbReference type="ARBA" id="ARBA00004604"/>
    </source>
</evidence>
<feature type="compositionally biased region" description="Acidic residues" evidence="5">
    <location>
        <begin position="50"/>
        <end position="72"/>
    </location>
</feature>
<evidence type="ECO:0000259" key="6">
    <source>
        <dbReference type="PROSITE" id="PS50102"/>
    </source>
</evidence>
<dbReference type="Proteomes" id="UP000241462">
    <property type="component" value="Unassembled WGS sequence"/>
</dbReference>
<organism evidence="7 8">
    <name type="scientific">Coniella lustricola</name>
    <dbReference type="NCBI Taxonomy" id="2025994"/>
    <lineage>
        <taxon>Eukaryota</taxon>
        <taxon>Fungi</taxon>
        <taxon>Dikarya</taxon>
        <taxon>Ascomycota</taxon>
        <taxon>Pezizomycotina</taxon>
        <taxon>Sordariomycetes</taxon>
        <taxon>Sordariomycetidae</taxon>
        <taxon>Diaporthales</taxon>
        <taxon>Schizoparmaceae</taxon>
        <taxon>Coniella</taxon>
    </lineage>
</organism>
<feature type="region of interest" description="Disordered" evidence="5">
    <location>
        <begin position="1"/>
        <end position="72"/>
    </location>
</feature>
<feature type="compositionally biased region" description="Basic and acidic residues" evidence="5">
    <location>
        <begin position="343"/>
        <end position="353"/>
    </location>
</feature>
<evidence type="ECO:0000256" key="3">
    <source>
        <dbReference type="ARBA" id="ARBA00023242"/>
    </source>
</evidence>
<evidence type="ECO:0000256" key="2">
    <source>
        <dbReference type="ARBA" id="ARBA00022884"/>
    </source>
</evidence>
<feature type="compositionally biased region" description="Basic and acidic residues" evidence="5">
    <location>
        <begin position="28"/>
        <end position="47"/>
    </location>
</feature>
<dbReference type="InterPro" id="IPR000504">
    <property type="entry name" value="RRM_dom"/>
</dbReference>
<accession>A0A2T2ZX26</accession>
<dbReference type="PROSITE" id="PS50102">
    <property type="entry name" value="RRM"/>
    <property type="match status" value="1"/>
</dbReference>
<comment type="subcellular location">
    <subcellularLocation>
        <location evidence="1">Nucleus</location>
        <location evidence="1">Nucleolus</location>
    </subcellularLocation>
</comment>
<sequence length="353" mass="38716">MDKAEETPVSKSKKGKASVETTTKTASSKKESTKAPKSAKKLEKKAETAVVDEEAVSAQDDVEASSDEEVDEQTQALVQTVDSGDDDEPASGVVLFEEGQDVGKIPALSNKERKAAKKALAAAKAKEETGVIYVGRLPHGFYEHEMKSYFSQFGAIRNLRLSRNKKTGRAKHFAFVEFEELSTAEIVAKTMDNYLLFGHILKCSVIPKAQVHDDLFKGGNKRFKPVPWNKMEGKQMERPLLEDKWARKINKEKKRRADRAKKLEAIGYDFAAPELLSVEAIPAIAAPEVAKVESVDASTETPVKAIMSAAAEETVEGEKEEDATPKTVKRSRGRPSKAPQKAGKADTPKKAKK</sequence>
<dbReference type="GO" id="GO:0005730">
    <property type="term" value="C:nucleolus"/>
    <property type="evidence" value="ECO:0007669"/>
    <property type="project" value="UniProtKB-SubCell"/>
</dbReference>
<evidence type="ECO:0000313" key="7">
    <source>
        <dbReference type="EMBL" id="PSR78803.1"/>
    </source>
</evidence>
<feature type="domain" description="RRM" evidence="6">
    <location>
        <begin position="130"/>
        <end position="208"/>
    </location>
</feature>
<name>A0A2T2ZX26_9PEZI</name>
<feature type="region of interest" description="Disordered" evidence="5">
    <location>
        <begin position="294"/>
        <end position="353"/>
    </location>
</feature>
<dbReference type="PANTHER" id="PTHR46754">
    <property type="entry name" value="MKI67 FHA DOMAIN-INTERACTING NUCLEOLAR PHOSPHOPROTEIN"/>
    <property type="match status" value="1"/>
</dbReference>
<dbReference type="InParanoid" id="A0A2T2ZX26"/>
<dbReference type="GO" id="GO:0003723">
    <property type="term" value="F:RNA binding"/>
    <property type="evidence" value="ECO:0007669"/>
    <property type="project" value="UniProtKB-UniRule"/>
</dbReference>
<protein>
    <recommendedName>
        <fullName evidence="6">RRM domain-containing protein</fullName>
    </recommendedName>
</protein>